<name>A0A4C1X6F7_EUMVA</name>
<sequence length="87" mass="9906">MAEEIHPWKREMERRRRSEPPTLSRTGRKQRLMNPKCESSHVGPGLAPPAPPKLAHFKYADSSFSVNEVGARKIPCHRGRTCTERAT</sequence>
<feature type="compositionally biased region" description="Basic and acidic residues" evidence="1">
    <location>
        <begin position="1"/>
        <end position="19"/>
    </location>
</feature>
<evidence type="ECO:0000313" key="3">
    <source>
        <dbReference type="Proteomes" id="UP000299102"/>
    </source>
</evidence>
<feature type="region of interest" description="Disordered" evidence="1">
    <location>
        <begin position="1"/>
        <end position="49"/>
    </location>
</feature>
<dbReference type="Proteomes" id="UP000299102">
    <property type="component" value="Unassembled WGS sequence"/>
</dbReference>
<keyword evidence="3" id="KW-1185">Reference proteome</keyword>
<evidence type="ECO:0000256" key="1">
    <source>
        <dbReference type="SAM" id="MobiDB-lite"/>
    </source>
</evidence>
<proteinExistence type="predicted"/>
<dbReference type="EMBL" id="BGZK01000724">
    <property type="protein sequence ID" value="GBP57959.1"/>
    <property type="molecule type" value="Genomic_DNA"/>
</dbReference>
<reference evidence="2 3" key="1">
    <citation type="journal article" date="2019" name="Commun. Biol.">
        <title>The bagworm genome reveals a unique fibroin gene that provides high tensile strength.</title>
        <authorList>
            <person name="Kono N."/>
            <person name="Nakamura H."/>
            <person name="Ohtoshi R."/>
            <person name="Tomita M."/>
            <person name="Numata K."/>
            <person name="Arakawa K."/>
        </authorList>
    </citation>
    <scope>NUCLEOTIDE SEQUENCE [LARGE SCALE GENOMIC DNA]</scope>
</reference>
<accession>A0A4C1X6F7</accession>
<protein>
    <submittedName>
        <fullName evidence="2">Uncharacterized protein</fullName>
    </submittedName>
</protein>
<evidence type="ECO:0000313" key="2">
    <source>
        <dbReference type="EMBL" id="GBP57959.1"/>
    </source>
</evidence>
<dbReference type="AlphaFoldDB" id="A0A4C1X6F7"/>
<comment type="caution">
    <text evidence="2">The sequence shown here is derived from an EMBL/GenBank/DDBJ whole genome shotgun (WGS) entry which is preliminary data.</text>
</comment>
<organism evidence="2 3">
    <name type="scientific">Eumeta variegata</name>
    <name type="common">Bagworm moth</name>
    <name type="synonym">Eumeta japonica</name>
    <dbReference type="NCBI Taxonomy" id="151549"/>
    <lineage>
        <taxon>Eukaryota</taxon>
        <taxon>Metazoa</taxon>
        <taxon>Ecdysozoa</taxon>
        <taxon>Arthropoda</taxon>
        <taxon>Hexapoda</taxon>
        <taxon>Insecta</taxon>
        <taxon>Pterygota</taxon>
        <taxon>Neoptera</taxon>
        <taxon>Endopterygota</taxon>
        <taxon>Lepidoptera</taxon>
        <taxon>Glossata</taxon>
        <taxon>Ditrysia</taxon>
        <taxon>Tineoidea</taxon>
        <taxon>Psychidae</taxon>
        <taxon>Oiketicinae</taxon>
        <taxon>Eumeta</taxon>
    </lineage>
</organism>
<gene>
    <name evidence="2" type="ORF">EVAR_82596_1</name>
</gene>